<evidence type="ECO:0000256" key="17">
    <source>
        <dbReference type="ARBA" id="ARBA00043033"/>
    </source>
</evidence>
<reference evidence="20" key="3">
    <citation type="submission" date="2025-09" db="UniProtKB">
        <authorList>
            <consortium name="Ensembl"/>
        </authorList>
    </citation>
    <scope>IDENTIFICATION</scope>
</reference>
<dbReference type="GO" id="GO:0006309">
    <property type="term" value="P:apoptotic DNA fragmentation"/>
    <property type="evidence" value="ECO:0007669"/>
    <property type="project" value="TreeGrafter"/>
</dbReference>
<keyword evidence="5" id="KW-0217">Developmental protein</keyword>
<name>A0AAQ5XLD0_AMPOC</name>
<dbReference type="Ensembl" id="ENSAOCT00000073503.1">
    <property type="protein sequence ID" value="ENSAOCP00000041359.1"/>
    <property type="gene ID" value="ENSAOCG00000012119.2"/>
</dbReference>
<proteinExistence type="inferred from homology"/>
<comment type="function">
    <text evidence="18">Hydrolyzes DNA under acidic conditions with a preference for double-stranded DNA. Plays a major role in the clearance of nucleic acids generated through apoptosis, hence preventing autoinflammation. Necessary for proper fetal development and for definitive erythropoiesis in fetal liver and bone marrow, where it degrades nuclear DNA expelled from erythroid precursor cells.</text>
</comment>
<evidence type="ECO:0000256" key="8">
    <source>
        <dbReference type="ARBA" id="ARBA00022729"/>
    </source>
</evidence>
<dbReference type="RefSeq" id="XP_023152575.2">
    <property type="nucleotide sequence ID" value="XM_023296807.3"/>
</dbReference>
<evidence type="ECO:0000256" key="6">
    <source>
        <dbReference type="ARBA" id="ARBA00022703"/>
    </source>
</evidence>
<keyword evidence="21" id="KW-1185">Reference proteome</keyword>
<keyword evidence="13" id="KW-0458">Lysosome</keyword>
<evidence type="ECO:0000256" key="11">
    <source>
        <dbReference type="ARBA" id="ARBA00023157"/>
    </source>
</evidence>
<organism evidence="20 21">
    <name type="scientific">Amphiprion ocellaris</name>
    <name type="common">Clown anemonefish</name>
    <dbReference type="NCBI Taxonomy" id="80972"/>
    <lineage>
        <taxon>Eukaryota</taxon>
        <taxon>Metazoa</taxon>
        <taxon>Chordata</taxon>
        <taxon>Craniata</taxon>
        <taxon>Vertebrata</taxon>
        <taxon>Euteleostomi</taxon>
        <taxon>Actinopterygii</taxon>
        <taxon>Neopterygii</taxon>
        <taxon>Teleostei</taxon>
        <taxon>Neoteleostei</taxon>
        <taxon>Acanthomorphata</taxon>
        <taxon>Ovalentaria</taxon>
        <taxon>Pomacentridae</taxon>
        <taxon>Amphiprion</taxon>
    </lineage>
</organism>
<accession>A0AAQ5XLD0</accession>
<dbReference type="Proteomes" id="UP001501940">
    <property type="component" value="Chromosome 2"/>
</dbReference>
<dbReference type="CDD" id="cd09120">
    <property type="entry name" value="PLDc_DNaseII_1"/>
    <property type="match status" value="1"/>
</dbReference>
<evidence type="ECO:0000256" key="3">
    <source>
        <dbReference type="ARBA" id="ARBA00007527"/>
    </source>
</evidence>
<dbReference type="GeneID" id="111586964"/>
<reference evidence="20 21" key="1">
    <citation type="submission" date="2022-01" db="EMBL/GenBank/DDBJ databases">
        <title>A chromosome-scale genome assembly of the false clownfish, Amphiprion ocellaris.</title>
        <authorList>
            <person name="Ryu T."/>
        </authorList>
    </citation>
    <scope>NUCLEOTIDE SEQUENCE [LARGE SCALE GENOMIC DNA]</scope>
</reference>
<evidence type="ECO:0000256" key="2">
    <source>
        <dbReference type="ARBA" id="ARBA00004371"/>
    </source>
</evidence>
<evidence type="ECO:0000256" key="9">
    <source>
        <dbReference type="ARBA" id="ARBA00022759"/>
    </source>
</evidence>
<evidence type="ECO:0000313" key="21">
    <source>
        <dbReference type="Proteomes" id="UP001501940"/>
    </source>
</evidence>
<dbReference type="GO" id="GO:0004531">
    <property type="term" value="F:deoxyribonuclease II activity"/>
    <property type="evidence" value="ECO:0007669"/>
    <property type="project" value="UniProtKB-EC"/>
</dbReference>
<dbReference type="PANTHER" id="PTHR10858:SF9">
    <property type="entry name" value="DEOXYRIBONUCLEASE-2-ALPHA"/>
    <property type="match status" value="1"/>
</dbReference>
<comment type="similarity">
    <text evidence="3">Belongs to the DNase II family.</text>
</comment>
<keyword evidence="6" id="KW-0053">Apoptosis</keyword>
<keyword evidence="9" id="KW-0255">Endonuclease</keyword>
<dbReference type="PANTHER" id="PTHR10858">
    <property type="entry name" value="DEOXYRIBONUCLEASE II"/>
    <property type="match status" value="1"/>
</dbReference>
<evidence type="ECO:0000256" key="4">
    <source>
        <dbReference type="ARBA" id="ARBA00012036"/>
    </source>
</evidence>
<dbReference type="GO" id="GO:0005764">
    <property type="term" value="C:lysosome"/>
    <property type="evidence" value="ECO:0007669"/>
    <property type="project" value="UniProtKB-SubCell"/>
</dbReference>
<evidence type="ECO:0000256" key="1">
    <source>
        <dbReference type="ARBA" id="ARBA00000447"/>
    </source>
</evidence>
<dbReference type="AlphaFoldDB" id="A0AAQ5XLD0"/>
<keyword evidence="11" id="KW-1015">Disulfide bond</keyword>
<feature type="signal peptide" evidence="19">
    <location>
        <begin position="1"/>
        <end position="25"/>
    </location>
</feature>
<protein>
    <recommendedName>
        <fullName evidence="14">Deoxyribonuclease-2-alpha</fullName>
        <ecNumber evidence="4">3.1.22.1</ecNumber>
    </recommendedName>
    <alternativeName>
        <fullName evidence="15">Acid DNase</fullName>
    </alternativeName>
    <alternativeName>
        <fullName evidence="17">Deoxyribonuclease II alpha</fullName>
    </alternativeName>
    <alternativeName>
        <fullName evidence="16">Lysosomal DNase II</fullName>
    </alternativeName>
</protein>
<evidence type="ECO:0000256" key="19">
    <source>
        <dbReference type="SAM" id="SignalP"/>
    </source>
</evidence>
<comment type="subcellular location">
    <subcellularLocation>
        <location evidence="2">Lysosome</location>
    </subcellularLocation>
</comment>
<evidence type="ECO:0000256" key="13">
    <source>
        <dbReference type="ARBA" id="ARBA00023228"/>
    </source>
</evidence>
<evidence type="ECO:0000313" key="20">
    <source>
        <dbReference type="Ensembl" id="ENSAOCP00000041359.1"/>
    </source>
</evidence>
<evidence type="ECO:0000256" key="7">
    <source>
        <dbReference type="ARBA" id="ARBA00022722"/>
    </source>
</evidence>
<feature type="chain" id="PRO_5043703253" description="Deoxyribonuclease-2-alpha" evidence="19">
    <location>
        <begin position="26"/>
        <end position="356"/>
    </location>
</feature>
<dbReference type="InterPro" id="IPR004947">
    <property type="entry name" value="DNase_II"/>
</dbReference>
<reference evidence="20" key="2">
    <citation type="submission" date="2025-08" db="UniProtKB">
        <authorList>
            <consortium name="Ensembl"/>
        </authorList>
    </citation>
    <scope>IDENTIFICATION</scope>
</reference>
<evidence type="ECO:0000256" key="5">
    <source>
        <dbReference type="ARBA" id="ARBA00022473"/>
    </source>
</evidence>
<evidence type="ECO:0000256" key="15">
    <source>
        <dbReference type="ARBA" id="ARBA00041393"/>
    </source>
</evidence>
<sequence length="356" mass="40732">MRMTRHTAAVRFLLSVWIFFPGCDSNVTCRNDNGAPVDWYIIYKLPSEFGGGLEYLYMDDSTKRWRHSSKKISESGALANTLKPLLDFYVLKTEYFGYLLYNDQPPDQITASSSYGHSKGVVMLDKQTGVWLSHSTPKFPTYRNKNFWPNNGNVNAQTFLCVTYPYNSFRDIGVQLKYIHVYSFDHDIPKTFHEELRCVAQRRCYPKTEPWYSIVKLTSNAGREFYSFAKYTRFGDDLYSGLISEVVEKNLYVRTWGKKGRTELLPSNCSIPYYVYNVKDVKLSRKVSFSDTVDHSKWCVTPNGAMSCIADTNRMRSQISRGGGAICNNDPVVGMAFYALVQTPEPCPSAAQHTEL</sequence>
<keyword evidence="8 19" id="KW-0732">Signal</keyword>
<evidence type="ECO:0000256" key="12">
    <source>
        <dbReference type="ARBA" id="ARBA00023180"/>
    </source>
</evidence>
<evidence type="ECO:0000256" key="14">
    <source>
        <dbReference type="ARBA" id="ARBA00039868"/>
    </source>
</evidence>
<keyword evidence="12" id="KW-0325">Glycoprotein</keyword>
<evidence type="ECO:0000256" key="16">
    <source>
        <dbReference type="ARBA" id="ARBA00041918"/>
    </source>
</evidence>
<evidence type="ECO:0000256" key="10">
    <source>
        <dbReference type="ARBA" id="ARBA00022801"/>
    </source>
</evidence>
<dbReference type="EC" id="3.1.22.1" evidence="4"/>
<keyword evidence="7" id="KW-0540">Nuclease</keyword>
<dbReference type="GeneTree" id="ENSGT00390000002634"/>
<dbReference type="Pfam" id="PF03265">
    <property type="entry name" value="DNase_II"/>
    <property type="match status" value="1"/>
</dbReference>
<keyword evidence="10" id="KW-0378">Hydrolase</keyword>
<comment type="catalytic activity">
    <reaction evidence="1">
        <text>Endonucleolytic cleavage to nucleoside 3'-phosphates and 3'-phosphooligonucleotide end-products.</text>
        <dbReference type="EC" id="3.1.22.1"/>
    </reaction>
</comment>
<evidence type="ECO:0000256" key="18">
    <source>
        <dbReference type="ARBA" id="ARBA00045381"/>
    </source>
</evidence>
<dbReference type="KEGG" id="aoce:111586964"/>